<keyword evidence="3" id="KW-1185">Reference proteome</keyword>
<proteinExistence type="predicted"/>
<dbReference type="Proteomes" id="UP001232493">
    <property type="component" value="Chromosome"/>
</dbReference>
<dbReference type="EMBL" id="CP069362">
    <property type="protein sequence ID" value="WGS63930.1"/>
    <property type="molecule type" value="Genomic_DNA"/>
</dbReference>
<evidence type="ECO:0000313" key="2">
    <source>
        <dbReference type="EMBL" id="WGS63930.1"/>
    </source>
</evidence>
<feature type="chain" id="PRO_5046723111" evidence="1">
    <location>
        <begin position="21"/>
        <end position="589"/>
    </location>
</feature>
<protein>
    <submittedName>
        <fullName evidence="2">Uncharacterized protein</fullName>
    </submittedName>
</protein>
<dbReference type="RefSeq" id="WP_280997187.1">
    <property type="nucleotide sequence ID" value="NZ_CP069362.1"/>
</dbReference>
<gene>
    <name evidence="2" type="ORF">JRV97_06000</name>
</gene>
<evidence type="ECO:0000313" key="3">
    <source>
        <dbReference type="Proteomes" id="UP001232493"/>
    </source>
</evidence>
<keyword evidence="1" id="KW-0732">Signal</keyword>
<name>A0ABY8PMS2_9BACT</name>
<organism evidence="2 3">
    <name type="scientific">Marinitoga aeolica</name>
    <dbReference type="NCBI Taxonomy" id="2809031"/>
    <lineage>
        <taxon>Bacteria</taxon>
        <taxon>Thermotogati</taxon>
        <taxon>Thermotogota</taxon>
        <taxon>Thermotogae</taxon>
        <taxon>Petrotogales</taxon>
        <taxon>Petrotogaceae</taxon>
        <taxon>Marinitoga</taxon>
    </lineage>
</organism>
<accession>A0ABY8PMS2</accession>
<sequence length="589" mass="66953">MKKVLIPLLFLVLLLSSCFNPEKKVNITIEGDVVSPSFPIKIDVNIDNYDLKFFDENNMQINVKKEGNYYYFSDLKEGKNEVLISVFSENKKIFDKKFTIYFDDIPPNIVFLNYYLKGGELNLTASSPATDLEKFILENGNKKYNFNISLKIPIEKNKGIIKYRLYAKDKYGNKSKPQIIEINTDNDERPKILNDDLKISLFGKTNIKVSDDWTPTNNLNILLETEKNSYSLINIDEVLLEGSKEGTLVVIDNGNNYAEKKVNIELENNIPSIATGNPRLIDFSVDTFGWNYETDVDSYVVEVPYKYGWKQELETKAAYARLTDSNVAMIRKKSKYGTLSFPSRPTIRFSGTFVHLVRNILESSEENLYLPQINSEFLIGGQTVLGEKSIVMVESGSVLKFVSNSKLIIKGLFFIMPGAGKSLISGNGEIIVDGGIFIASKTIFDKIKVIGKNAKLIYLEDSEFLEGSDLLSTNDFRVCLYNTLGYKSNLNFHNTEEIYIKESTFNNLNFQNVNIFDSEKSSFVDMYINGLSKIFLDKTNVKKIKQDEFSWSKIMNSNIDSIDISGYSRSVLYKTRVATITENTSVVVK</sequence>
<reference evidence="2 3" key="1">
    <citation type="submission" date="2021-02" db="EMBL/GenBank/DDBJ databases">
        <title>Characterization of Marinitoga sp. nov. str. BP5-C20A.</title>
        <authorList>
            <person name="Erauso G."/>
            <person name="Postec A."/>
        </authorList>
    </citation>
    <scope>NUCLEOTIDE SEQUENCE [LARGE SCALE GENOMIC DNA]</scope>
    <source>
        <strain evidence="2 3">BP5-C20A</strain>
    </source>
</reference>
<evidence type="ECO:0000256" key="1">
    <source>
        <dbReference type="SAM" id="SignalP"/>
    </source>
</evidence>
<dbReference type="PROSITE" id="PS51257">
    <property type="entry name" value="PROKAR_LIPOPROTEIN"/>
    <property type="match status" value="1"/>
</dbReference>
<feature type="signal peptide" evidence="1">
    <location>
        <begin position="1"/>
        <end position="20"/>
    </location>
</feature>